<comment type="caution">
    <text evidence="1">The sequence shown here is derived from an EMBL/GenBank/DDBJ whole genome shotgun (WGS) entry which is preliminary data.</text>
</comment>
<name>A0ABR2L3I2_9EUKA</name>
<accession>A0ABR2L3I2</accession>
<reference evidence="1 2" key="1">
    <citation type="submission" date="2024-04" db="EMBL/GenBank/DDBJ databases">
        <title>Tritrichomonas musculus Genome.</title>
        <authorList>
            <person name="Alves-Ferreira E."/>
            <person name="Grigg M."/>
            <person name="Lorenzi H."/>
            <person name="Galac M."/>
        </authorList>
    </citation>
    <scope>NUCLEOTIDE SEQUENCE [LARGE SCALE GENOMIC DNA]</scope>
    <source>
        <strain evidence="1 2">EAF2021</strain>
    </source>
</reference>
<proteinExistence type="predicted"/>
<protein>
    <submittedName>
        <fullName evidence="1">Uncharacterized protein</fullName>
    </submittedName>
</protein>
<evidence type="ECO:0000313" key="1">
    <source>
        <dbReference type="EMBL" id="KAK8897908.1"/>
    </source>
</evidence>
<gene>
    <name evidence="1" type="ORF">M9Y10_000139</name>
</gene>
<organism evidence="1 2">
    <name type="scientific">Tritrichomonas musculus</name>
    <dbReference type="NCBI Taxonomy" id="1915356"/>
    <lineage>
        <taxon>Eukaryota</taxon>
        <taxon>Metamonada</taxon>
        <taxon>Parabasalia</taxon>
        <taxon>Tritrichomonadida</taxon>
        <taxon>Tritrichomonadidae</taxon>
        <taxon>Tritrichomonas</taxon>
    </lineage>
</organism>
<dbReference type="Proteomes" id="UP001470230">
    <property type="component" value="Unassembled WGS sequence"/>
</dbReference>
<dbReference type="EMBL" id="JAPFFF010000001">
    <property type="protein sequence ID" value="KAK8897908.1"/>
    <property type="molecule type" value="Genomic_DNA"/>
</dbReference>
<keyword evidence="2" id="KW-1185">Reference proteome</keyword>
<sequence>MNSSYNNQTSDEDSGFERYCDVSEYDLYYLDTVESSPPNPIEHYQTNTLFHNRIYEDSSTHFANDDNLHYYRNKLNLNFPRNQDKDYHKNSCCINQNCNQHCNPDSFGISNVSIHPNVNASAMYFSRHRALFDVLPRQKRRQNFGPESFQNKYYQILSGHKLNKEKVQQIHNEFLVRDLHFNKMRSCEFRSIKKYFKKYEEKQDEILNYLQENRKRIVARFGII</sequence>
<evidence type="ECO:0000313" key="2">
    <source>
        <dbReference type="Proteomes" id="UP001470230"/>
    </source>
</evidence>